<proteinExistence type="predicted"/>
<dbReference type="EMBL" id="KZ679013">
    <property type="protein sequence ID" value="PSS15019.1"/>
    <property type="molecule type" value="Genomic_DNA"/>
</dbReference>
<feature type="region of interest" description="Disordered" evidence="1">
    <location>
        <begin position="271"/>
        <end position="292"/>
    </location>
</feature>
<feature type="region of interest" description="Disordered" evidence="1">
    <location>
        <begin position="94"/>
        <end position="187"/>
    </location>
</feature>
<dbReference type="OrthoDB" id="3518224at2759"/>
<feature type="compositionally biased region" description="Basic residues" evidence="1">
    <location>
        <begin position="172"/>
        <end position="185"/>
    </location>
</feature>
<dbReference type="GeneID" id="36572358"/>
<dbReference type="InParanoid" id="A0A2T3AY71"/>
<dbReference type="AlphaFoldDB" id="A0A2T3AY71"/>
<feature type="region of interest" description="Disordered" evidence="1">
    <location>
        <begin position="1"/>
        <end position="24"/>
    </location>
</feature>
<reference evidence="2 3" key="1">
    <citation type="journal article" date="2018" name="New Phytol.">
        <title>Comparative genomics and transcriptomics depict ericoid mycorrhizal fungi as versatile saprotrophs and plant mutualists.</title>
        <authorList>
            <person name="Martino E."/>
            <person name="Morin E."/>
            <person name="Grelet G.A."/>
            <person name="Kuo A."/>
            <person name="Kohler A."/>
            <person name="Daghino S."/>
            <person name="Barry K.W."/>
            <person name="Cichocki N."/>
            <person name="Clum A."/>
            <person name="Dockter R.B."/>
            <person name="Hainaut M."/>
            <person name="Kuo R.C."/>
            <person name="LaButti K."/>
            <person name="Lindahl B.D."/>
            <person name="Lindquist E.A."/>
            <person name="Lipzen A."/>
            <person name="Khouja H.R."/>
            <person name="Magnuson J."/>
            <person name="Murat C."/>
            <person name="Ohm R.A."/>
            <person name="Singer S.W."/>
            <person name="Spatafora J.W."/>
            <person name="Wang M."/>
            <person name="Veneault-Fourrey C."/>
            <person name="Henrissat B."/>
            <person name="Grigoriev I.V."/>
            <person name="Martin F.M."/>
            <person name="Perotto S."/>
        </authorList>
    </citation>
    <scope>NUCLEOTIDE SEQUENCE [LARGE SCALE GENOMIC DNA]</scope>
    <source>
        <strain evidence="2 3">ATCC 22711</strain>
    </source>
</reference>
<evidence type="ECO:0000256" key="1">
    <source>
        <dbReference type="SAM" id="MobiDB-lite"/>
    </source>
</evidence>
<organism evidence="2 3">
    <name type="scientific">Amorphotheca resinae ATCC 22711</name>
    <dbReference type="NCBI Taxonomy" id="857342"/>
    <lineage>
        <taxon>Eukaryota</taxon>
        <taxon>Fungi</taxon>
        <taxon>Dikarya</taxon>
        <taxon>Ascomycota</taxon>
        <taxon>Pezizomycotina</taxon>
        <taxon>Leotiomycetes</taxon>
        <taxon>Helotiales</taxon>
        <taxon>Amorphothecaceae</taxon>
        <taxon>Amorphotheca</taxon>
    </lineage>
</organism>
<feature type="region of interest" description="Disordered" evidence="1">
    <location>
        <begin position="497"/>
        <end position="529"/>
    </location>
</feature>
<feature type="compositionally biased region" description="Basic and acidic residues" evidence="1">
    <location>
        <begin position="519"/>
        <end position="529"/>
    </location>
</feature>
<dbReference type="Proteomes" id="UP000241818">
    <property type="component" value="Unassembled WGS sequence"/>
</dbReference>
<sequence>MSSNSEIPLACQSKAPLTQRSRSPTDKSIILNSHVNYLSITRTCISERTTPSIPFLNTRPVELSAACQLPPDDSPIRSPLLLSDGPTTQITRTASQLDNLSINDTGSGSSGGSLYSPETGQSPLSISSSGHLTPPSFQTDDGNPPSRSRRKNSFSLSMVPIPKSAKTMGHGRVLHSTKRGHRSAKSRSYEYRPRLYVPGCPVAPTALKGQKELCRACRGHTGTFRTRQFSRGKAKMYRRMMLPVVSRRWSSVESGTHQICLTSTLLARSAASEPMSPNLSQRSRSSTFTRGSLDHNIAPTIQEKLALRKVGPKPLRTPTITTLHRASEGNGDSEASNIADTMASTNGPHIGSACSRSQAHDRCPSECPVTRKGIDSITEPTGTNMERNSRPHKCLGAHFSINISSTAKVTRALTFTRKGLVPKTASPVKTTITVAEVQTTTATRKYYVNDLQVVSTAERSAKALSLAPCESTAHEVIWKPGDPPQSTTYMIEEGKALNNSSSSTNSETAPGKPLFESPESGKEDGLDSKNETASIHRWSWIVPSGPPYSGIPPKARLLPRVKSGVYVHELIDVVSRKPAADWYSPLLDSSAFDPHLTSTLFHDAEIDASRATVSHPIKNQDTQWSHHASEGTSPSLEQTNAKQETLHKSVVKAHPNALPRVGSTSSSGSSLGISSGERKKTSKFSAKHVKTIDDEQNRERAGAHCVLP</sequence>
<feature type="region of interest" description="Disordered" evidence="1">
    <location>
        <begin position="619"/>
        <end position="708"/>
    </location>
</feature>
<feature type="compositionally biased region" description="Polar residues" evidence="1">
    <location>
        <begin position="116"/>
        <end position="141"/>
    </location>
</feature>
<gene>
    <name evidence="2" type="ORF">M430DRAFT_20332</name>
</gene>
<evidence type="ECO:0000313" key="2">
    <source>
        <dbReference type="EMBL" id="PSS15019.1"/>
    </source>
</evidence>
<feature type="compositionally biased region" description="Polar residues" evidence="1">
    <location>
        <begin position="94"/>
        <end position="105"/>
    </location>
</feature>
<evidence type="ECO:0000313" key="3">
    <source>
        <dbReference type="Proteomes" id="UP000241818"/>
    </source>
</evidence>
<keyword evidence="3" id="KW-1185">Reference proteome</keyword>
<feature type="compositionally biased region" description="Low complexity" evidence="1">
    <location>
        <begin position="662"/>
        <end position="675"/>
    </location>
</feature>
<feature type="compositionally biased region" description="Basic residues" evidence="1">
    <location>
        <begin position="680"/>
        <end position="689"/>
    </location>
</feature>
<dbReference type="RefSeq" id="XP_024719618.1">
    <property type="nucleotide sequence ID" value="XM_024864277.1"/>
</dbReference>
<name>A0A2T3AY71_AMORE</name>
<feature type="compositionally biased region" description="Basic and acidic residues" evidence="1">
    <location>
        <begin position="690"/>
        <end position="702"/>
    </location>
</feature>
<feature type="compositionally biased region" description="Polar residues" evidence="1">
    <location>
        <begin position="619"/>
        <end position="643"/>
    </location>
</feature>
<feature type="compositionally biased region" description="Polar residues" evidence="1">
    <location>
        <begin position="275"/>
        <end position="290"/>
    </location>
</feature>
<protein>
    <submittedName>
        <fullName evidence="2">Uncharacterized protein</fullName>
    </submittedName>
</protein>
<accession>A0A2T3AY71</accession>